<accession>A0A417YVD6</accession>
<dbReference type="EMBL" id="QWEG01000005">
    <property type="protein sequence ID" value="RHW41198.1"/>
    <property type="molecule type" value="Genomic_DNA"/>
</dbReference>
<gene>
    <name evidence="1" type="ORF">D1B31_09710</name>
</gene>
<dbReference type="PANTHER" id="PTHR34796:SF1">
    <property type="entry name" value="EXPRESSED PROTEIN"/>
    <property type="match status" value="1"/>
</dbReference>
<name>A0A417YVD6_9BACI</name>
<dbReference type="InterPro" id="IPR023203">
    <property type="entry name" value="TTHA0068_sf"/>
</dbReference>
<dbReference type="RefSeq" id="WP_118920572.1">
    <property type="nucleotide sequence ID" value="NZ_QWEG01000005.1"/>
</dbReference>
<dbReference type="AlphaFoldDB" id="A0A417YVD6"/>
<dbReference type="Pfam" id="PF03745">
    <property type="entry name" value="DUF309"/>
    <property type="match status" value="1"/>
</dbReference>
<comment type="caution">
    <text evidence="1">The sequence shown here is derived from an EMBL/GenBank/DDBJ whole genome shotgun (WGS) entry which is preliminary data.</text>
</comment>
<dbReference type="InterPro" id="IPR005500">
    <property type="entry name" value="DUF309"/>
</dbReference>
<dbReference type="SUPFAM" id="SSF140663">
    <property type="entry name" value="TTHA0068-like"/>
    <property type="match status" value="1"/>
</dbReference>
<evidence type="ECO:0000313" key="2">
    <source>
        <dbReference type="Proteomes" id="UP000284416"/>
    </source>
</evidence>
<dbReference type="OrthoDB" id="165483at2"/>
<dbReference type="Gene3D" id="1.10.3450.10">
    <property type="entry name" value="TTHA0068-like"/>
    <property type="match status" value="1"/>
</dbReference>
<sequence length="186" mass="21637">MYPKSYVDYLVHFHGDRDYFECHEILEDYWKDHEPGNKNSIWAAFIQLAVGCYHYRRGNAPGAQRTLHKALAIFHGQKKKLDSLGIHTDELLSELEEFISSLSAGRAYKSFIIPIKDPKLKELCLDACVEKGFNWCRSDYFPTEAIIDRHKTRDRTSVIEEREMALKRKNQIQELGNKQKESAGND</sequence>
<proteinExistence type="predicted"/>
<evidence type="ECO:0000313" key="1">
    <source>
        <dbReference type="EMBL" id="RHW41198.1"/>
    </source>
</evidence>
<organism evidence="1 2">
    <name type="scientific">Neobacillus notoginsengisoli</name>
    <dbReference type="NCBI Taxonomy" id="1578198"/>
    <lineage>
        <taxon>Bacteria</taxon>
        <taxon>Bacillati</taxon>
        <taxon>Bacillota</taxon>
        <taxon>Bacilli</taxon>
        <taxon>Bacillales</taxon>
        <taxon>Bacillaceae</taxon>
        <taxon>Neobacillus</taxon>
    </lineage>
</organism>
<dbReference type="PANTHER" id="PTHR34796">
    <property type="entry name" value="EXPRESSED PROTEIN"/>
    <property type="match status" value="1"/>
</dbReference>
<reference evidence="1 2" key="1">
    <citation type="journal article" date="2017" name="Int. J. Syst. Evol. Microbiol.">
        <title>Bacillus notoginsengisoli sp. nov., a novel bacterium isolated from the rhizosphere of Panax notoginseng.</title>
        <authorList>
            <person name="Zhang M.Y."/>
            <person name="Cheng J."/>
            <person name="Cai Y."/>
            <person name="Zhang T.Y."/>
            <person name="Wu Y.Y."/>
            <person name="Manikprabhu D."/>
            <person name="Li W.J."/>
            <person name="Zhang Y.X."/>
        </authorList>
    </citation>
    <scope>NUCLEOTIDE SEQUENCE [LARGE SCALE GENOMIC DNA]</scope>
    <source>
        <strain evidence="1 2">JCM 30743</strain>
    </source>
</reference>
<keyword evidence="2" id="KW-1185">Reference proteome</keyword>
<dbReference type="Proteomes" id="UP000284416">
    <property type="component" value="Unassembled WGS sequence"/>
</dbReference>
<protein>
    <submittedName>
        <fullName evidence="1">DUF309 domain-containing protein</fullName>
    </submittedName>
</protein>